<comment type="similarity">
    <text evidence="1">Belongs to the metallo-dependent hydrolases superfamily. TatD-type hydrolase family.</text>
</comment>
<gene>
    <name evidence="6" type="ORF">JKP88DRAFT_206023</name>
</gene>
<keyword evidence="7" id="KW-1185">Reference proteome</keyword>
<sequence length="320" mass="34036">MQELSGQEHHTAARSCLAFLPAGAPSPHPSAAAQSSRSSSSTTCAAGPPLVDVDANLCHEALAADAAVHIDMARDVGVRQMVVPGSDLADSKAALDLARKYPGILYPTAGIHPYCVKDCGELEPAMSTLAELLADPLFTCVGECGLDFSEGFPEPELQLPFFERQVQLAVETRKPLFLHERLASRPFTDVLRAANAAPPGLPPCLVHCFTGTGSELSVYLQMGFYIGVTGFLLKKPHGNVLRGCLQQVPLDRLMVETDAPYLGFPGCRKGHSQPKRQYPNVPSALPLVVQAVADAMGVSALDVAAHSTRNARKFFGMPPA</sequence>
<feature type="binding site" evidence="5">
    <location>
        <position position="207"/>
    </location>
    <ligand>
        <name>a divalent metal cation</name>
        <dbReference type="ChEBI" id="CHEBI:60240"/>
        <label>2</label>
    </ligand>
</feature>
<feature type="binding site" evidence="5">
    <location>
        <position position="258"/>
    </location>
    <ligand>
        <name>a divalent metal cation</name>
        <dbReference type="ChEBI" id="CHEBI:60240"/>
        <label>1</label>
    </ligand>
</feature>
<dbReference type="Proteomes" id="UP000664859">
    <property type="component" value="Unassembled WGS sequence"/>
</dbReference>
<feature type="binding site" evidence="5">
    <location>
        <position position="179"/>
    </location>
    <ligand>
        <name>a divalent metal cation</name>
        <dbReference type="ChEBI" id="CHEBI:60240"/>
        <label>2</label>
    </ligand>
</feature>
<keyword evidence="3 5" id="KW-0479">Metal-binding</keyword>
<dbReference type="Pfam" id="PF01026">
    <property type="entry name" value="TatD_DNase"/>
    <property type="match status" value="1"/>
</dbReference>
<reference evidence="6" key="1">
    <citation type="submission" date="2021-02" db="EMBL/GenBank/DDBJ databases">
        <title>First Annotated Genome of the Yellow-green Alga Tribonema minus.</title>
        <authorList>
            <person name="Mahan K.M."/>
        </authorList>
    </citation>
    <scope>NUCLEOTIDE SEQUENCE</scope>
    <source>
        <strain evidence="6">UTEX B ZZ1240</strain>
    </source>
</reference>
<dbReference type="PIRSF" id="PIRSF005902">
    <property type="entry name" value="DNase_TatD"/>
    <property type="match status" value="1"/>
</dbReference>
<evidence type="ECO:0000256" key="5">
    <source>
        <dbReference type="PIRSR" id="PIRSR005902-1"/>
    </source>
</evidence>
<dbReference type="InterPro" id="IPR001130">
    <property type="entry name" value="TatD-like"/>
</dbReference>
<evidence type="ECO:0000256" key="3">
    <source>
        <dbReference type="ARBA" id="ARBA00022723"/>
    </source>
</evidence>
<evidence type="ECO:0000313" key="6">
    <source>
        <dbReference type="EMBL" id="KAG5189512.1"/>
    </source>
</evidence>
<evidence type="ECO:0000256" key="1">
    <source>
        <dbReference type="ARBA" id="ARBA00009275"/>
    </source>
</evidence>
<keyword evidence="4" id="KW-0378">Hydrolase</keyword>
<keyword evidence="2" id="KW-0540">Nuclease</keyword>
<dbReference type="PANTHER" id="PTHR10060:SF15">
    <property type="entry name" value="DEOXYRIBONUCLEASE TATDN1"/>
    <property type="match status" value="1"/>
</dbReference>
<dbReference type="PANTHER" id="PTHR10060">
    <property type="entry name" value="TATD FAMILY DEOXYRIBONUCLEASE"/>
    <property type="match status" value="1"/>
</dbReference>
<evidence type="ECO:0000313" key="7">
    <source>
        <dbReference type="Proteomes" id="UP000664859"/>
    </source>
</evidence>
<dbReference type="GO" id="GO:0005829">
    <property type="term" value="C:cytosol"/>
    <property type="evidence" value="ECO:0007669"/>
    <property type="project" value="TreeGrafter"/>
</dbReference>
<dbReference type="OrthoDB" id="6079689at2759"/>
<protein>
    <submittedName>
        <fullName evidence="6">Uncharacterized protein</fullName>
    </submittedName>
</protein>
<dbReference type="CDD" id="cd01310">
    <property type="entry name" value="TatD_DNAse"/>
    <property type="match status" value="1"/>
</dbReference>
<dbReference type="SUPFAM" id="SSF51556">
    <property type="entry name" value="Metallo-dependent hydrolases"/>
    <property type="match status" value="1"/>
</dbReference>
<dbReference type="GO" id="GO:0046872">
    <property type="term" value="F:metal ion binding"/>
    <property type="evidence" value="ECO:0007669"/>
    <property type="project" value="UniProtKB-KW"/>
</dbReference>
<feature type="binding site" evidence="5">
    <location>
        <position position="143"/>
    </location>
    <ligand>
        <name>a divalent metal cation</name>
        <dbReference type="ChEBI" id="CHEBI:60240"/>
        <label>1</label>
    </ligand>
</feature>
<evidence type="ECO:0000256" key="4">
    <source>
        <dbReference type="ARBA" id="ARBA00022801"/>
    </source>
</evidence>
<dbReference type="EMBL" id="JAFCMP010000048">
    <property type="protein sequence ID" value="KAG5189512.1"/>
    <property type="molecule type" value="Genomic_DNA"/>
</dbReference>
<evidence type="ECO:0000256" key="2">
    <source>
        <dbReference type="ARBA" id="ARBA00022722"/>
    </source>
</evidence>
<proteinExistence type="inferred from homology"/>
<dbReference type="Gene3D" id="3.20.20.140">
    <property type="entry name" value="Metal-dependent hydrolases"/>
    <property type="match status" value="1"/>
</dbReference>
<dbReference type="InterPro" id="IPR032466">
    <property type="entry name" value="Metal_Hydrolase"/>
</dbReference>
<comment type="caution">
    <text evidence="6">The sequence shown here is derived from an EMBL/GenBank/DDBJ whole genome shotgun (WGS) entry which is preliminary data.</text>
</comment>
<dbReference type="AlphaFoldDB" id="A0A835Z870"/>
<accession>A0A835Z870</accession>
<dbReference type="InterPro" id="IPR050891">
    <property type="entry name" value="TatD-type_Hydrolase"/>
</dbReference>
<name>A0A835Z870_9STRA</name>
<dbReference type="GO" id="GO:0008310">
    <property type="term" value="F:single-stranded DNA 3'-5' DNA exonuclease activity"/>
    <property type="evidence" value="ECO:0007669"/>
    <property type="project" value="TreeGrafter"/>
</dbReference>
<organism evidence="6 7">
    <name type="scientific">Tribonema minus</name>
    <dbReference type="NCBI Taxonomy" id="303371"/>
    <lineage>
        <taxon>Eukaryota</taxon>
        <taxon>Sar</taxon>
        <taxon>Stramenopiles</taxon>
        <taxon>Ochrophyta</taxon>
        <taxon>PX clade</taxon>
        <taxon>Xanthophyceae</taxon>
        <taxon>Tribonematales</taxon>
        <taxon>Tribonemataceae</taxon>
        <taxon>Tribonema</taxon>
    </lineage>
</organism>